<dbReference type="GO" id="GO:0000981">
    <property type="term" value="F:DNA-binding transcription factor activity, RNA polymerase II-specific"/>
    <property type="evidence" value="ECO:0007669"/>
    <property type="project" value="InterPro"/>
</dbReference>
<dbReference type="InterPro" id="IPR002100">
    <property type="entry name" value="TF_MADSbox"/>
</dbReference>
<dbReference type="FunFam" id="3.40.1810.10:FF:000006">
    <property type="entry name" value="Agamous-like MADS-box protein AGL62"/>
    <property type="match status" value="1"/>
</dbReference>
<evidence type="ECO:0000256" key="6">
    <source>
        <dbReference type="SAM" id="Coils"/>
    </source>
</evidence>
<evidence type="ECO:0000313" key="9">
    <source>
        <dbReference type="Proteomes" id="UP001370490"/>
    </source>
</evidence>
<gene>
    <name evidence="8" type="ORF">RJ641_013334</name>
</gene>
<dbReference type="PROSITE" id="PS50066">
    <property type="entry name" value="MADS_BOX_2"/>
    <property type="match status" value="1"/>
</dbReference>
<evidence type="ECO:0000256" key="3">
    <source>
        <dbReference type="ARBA" id="ARBA00023125"/>
    </source>
</evidence>
<dbReference type="PANTHER" id="PTHR11945">
    <property type="entry name" value="MADS BOX PROTEIN"/>
    <property type="match status" value="1"/>
</dbReference>
<keyword evidence="5" id="KW-0539">Nucleus</keyword>
<dbReference type="GO" id="GO:0005634">
    <property type="term" value="C:nucleus"/>
    <property type="evidence" value="ECO:0007669"/>
    <property type="project" value="UniProtKB-SubCell"/>
</dbReference>
<dbReference type="PRINTS" id="PR00404">
    <property type="entry name" value="MADSDOMAIN"/>
</dbReference>
<dbReference type="InterPro" id="IPR033897">
    <property type="entry name" value="SRF-like_MADS-box"/>
</dbReference>
<dbReference type="GO" id="GO:0046983">
    <property type="term" value="F:protein dimerization activity"/>
    <property type="evidence" value="ECO:0007669"/>
    <property type="project" value="InterPro"/>
</dbReference>
<dbReference type="Pfam" id="PF00319">
    <property type="entry name" value="SRF-TF"/>
    <property type="match status" value="1"/>
</dbReference>
<evidence type="ECO:0000313" key="8">
    <source>
        <dbReference type="EMBL" id="KAK6945790.1"/>
    </source>
</evidence>
<dbReference type="InterPro" id="IPR036879">
    <property type="entry name" value="TF_MADSbox_sf"/>
</dbReference>
<dbReference type="SUPFAM" id="SSF55455">
    <property type="entry name" value="SRF-like"/>
    <property type="match status" value="1"/>
</dbReference>
<evidence type="ECO:0000256" key="1">
    <source>
        <dbReference type="ARBA" id="ARBA00004123"/>
    </source>
</evidence>
<dbReference type="EMBL" id="JBAMMX010000002">
    <property type="protein sequence ID" value="KAK6945790.1"/>
    <property type="molecule type" value="Genomic_DNA"/>
</dbReference>
<comment type="caution">
    <text evidence="8">The sequence shown here is derived from an EMBL/GenBank/DDBJ whole genome shotgun (WGS) entry which is preliminary data.</text>
</comment>
<feature type="coiled-coil region" evidence="6">
    <location>
        <begin position="82"/>
        <end position="154"/>
    </location>
</feature>
<proteinExistence type="predicted"/>
<organism evidence="8 9">
    <name type="scientific">Dillenia turbinata</name>
    <dbReference type="NCBI Taxonomy" id="194707"/>
    <lineage>
        <taxon>Eukaryota</taxon>
        <taxon>Viridiplantae</taxon>
        <taxon>Streptophyta</taxon>
        <taxon>Embryophyta</taxon>
        <taxon>Tracheophyta</taxon>
        <taxon>Spermatophyta</taxon>
        <taxon>Magnoliopsida</taxon>
        <taxon>eudicotyledons</taxon>
        <taxon>Gunneridae</taxon>
        <taxon>Pentapetalae</taxon>
        <taxon>Dilleniales</taxon>
        <taxon>Dilleniaceae</taxon>
        <taxon>Dillenia</taxon>
    </lineage>
</organism>
<dbReference type="CDD" id="cd00266">
    <property type="entry name" value="MADS_SRF_like"/>
    <property type="match status" value="1"/>
</dbReference>
<dbReference type="PANTHER" id="PTHR11945:SF776">
    <property type="entry name" value="AGAMOUS-LIKE 50-RELATED"/>
    <property type="match status" value="1"/>
</dbReference>
<evidence type="ECO:0000256" key="2">
    <source>
        <dbReference type="ARBA" id="ARBA00023015"/>
    </source>
</evidence>
<dbReference type="Proteomes" id="UP001370490">
    <property type="component" value="Unassembled WGS sequence"/>
</dbReference>
<comment type="subcellular location">
    <subcellularLocation>
        <location evidence="1">Nucleus</location>
    </subcellularLocation>
</comment>
<dbReference type="GO" id="GO:0000978">
    <property type="term" value="F:RNA polymerase II cis-regulatory region sequence-specific DNA binding"/>
    <property type="evidence" value="ECO:0007669"/>
    <property type="project" value="TreeGrafter"/>
</dbReference>
<keyword evidence="6" id="KW-0175">Coiled coil</keyword>
<evidence type="ECO:0000259" key="7">
    <source>
        <dbReference type="PROSITE" id="PS50066"/>
    </source>
</evidence>
<dbReference type="Gene3D" id="3.40.1810.10">
    <property type="entry name" value="Transcription factor, MADS-box"/>
    <property type="match status" value="1"/>
</dbReference>
<keyword evidence="2" id="KW-0805">Transcription regulation</keyword>
<evidence type="ECO:0000256" key="4">
    <source>
        <dbReference type="ARBA" id="ARBA00023163"/>
    </source>
</evidence>
<name>A0AAN8W5Q3_9MAGN</name>
<dbReference type="AlphaFoldDB" id="A0AAN8W5Q3"/>
<keyword evidence="4" id="KW-0804">Transcription</keyword>
<keyword evidence="9" id="KW-1185">Reference proteome</keyword>
<sequence>MGRQRIPMEKIAKQSSLQVTFSKRRAGLFKKANELVTLCGAKVALIVFSPGKNVYSFGYPQVDSVVDQFLSGRSSLSKHKTDEKMIELNAELTQVLEQLEIERKRGKELDEAIKASAMQNWWESPIEQLTVEQLQTLKAALDKLKEEIGEEIAIQKMISGDPLAYCLADNSSPGAIQSFIAGEGSSSNPLGHPFGYGPGYL</sequence>
<dbReference type="Gene3D" id="6.10.140.920">
    <property type="match status" value="1"/>
</dbReference>
<reference evidence="8 9" key="1">
    <citation type="submission" date="2023-12" db="EMBL/GenBank/DDBJ databases">
        <title>A high-quality genome assembly for Dillenia turbinata (Dilleniales).</title>
        <authorList>
            <person name="Chanderbali A."/>
        </authorList>
    </citation>
    <scope>NUCLEOTIDE SEQUENCE [LARGE SCALE GENOMIC DNA]</scope>
    <source>
        <strain evidence="8">LSX21</strain>
        <tissue evidence="8">Leaf</tissue>
    </source>
</reference>
<dbReference type="GO" id="GO:0045944">
    <property type="term" value="P:positive regulation of transcription by RNA polymerase II"/>
    <property type="evidence" value="ECO:0007669"/>
    <property type="project" value="InterPro"/>
</dbReference>
<keyword evidence="3" id="KW-0238">DNA-binding</keyword>
<dbReference type="SMART" id="SM00432">
    <property type="entry name" value="MADS"/>
    <property type="match status" value="1"/>
</dbReference>
<evidence type="ECO:0000256" key="5">
    <source>
        <dbReference type="ARBA" id="ARBA00023242"/>
    </source>
</evidence>
<accession>A0AAN8W5Q3</accession>
<protein>
    <submittedName>
        <fullName evidence="8">Transcription factor, MADS-box</fullName>
    </submittedName>
</protein>
<feature type="domain" description="MADS-box" evidence="7">
    <location>
        <begin position="1"/>
        <end position="61"/>
    </location>
</feature>